<evidence type="ECO:0000313" key="1">
    <source>
        <dbReference type="EMBL" id="MDQ1183601.1"/>
    </source>
</evidence>
<evidence type="ECO:0000313" key="2">
    <source>
        <dbReference type="Proteomes" id="UP001224781"/>
    </source>
</evidence>
<sequence length="77" mass="8875">MDTIYARRKHYEERLAAALRQLNDAIRDVHKSGLDVDISTVVMHTQRGPMLQVDLYTYRLEGFPPILSVATDETPQF</sequence>
<protein>
    <submittedName>
        <fullName evidence="1">Uncharacterized protein</fullName>
    </submittedName>
</protein>
<comment type="caution">
    <text evidence="1">The sequence shown here is derived from an EMBL/GenBank/DDBJ whole genome shotgun (WGS) entry which is preliminary data.</text>
</comment>
<dbReference type="Proteomes" id="UP001224781">
    <property type="component" value="Unassembled WGS sequence"/>
</dbReference>
<accession>A0ABU0UF86</accession>
<dbReference type="RefSeq" id="WP_306928606.1">
    <property type="nucleotide sequence ID" value="NZ_JAUTBL010000001.1"/>
</dbReference>
<dbReference type="EMBL" id="JAUTBL010000001">
    <property type="protein sequence ID" value="MDQ1183601.1"/>
    <property type="molecule type" value="Genomic_DNA"/>
</dbReference>
<organism evidence="1 2">
    <name type="scientific">Agrobacterium larrymoorei</name>
    <dbReference type="NCBI Taxonomy" id="160699"/>
    <lineage>
        <taxon>Bacteria</taxon>
        <taxon>Pseudomonadati</taxon>
        <taxon>Pseudomonadota</taxon>
        <taxon>Alphaproteobacteria</taxon>
        <taxon>Hyphomicrobiales</taxon>
        <taxon>Rhizobiaceae</taxon>
        <taxon>Rhizobium/Agrobacterium group</taxon>
        <taxon>Agrobacterium</taxon>
    </lineage>
</organism>
<gene>
    <name evidence="1" type="ORF">QE408_000723</name>
</gene>
<keyword evidence="2" id="KW-1185">Reference proteome</keyword>
<reference evidence="1 2" key="1">
    <citation type="submission" date="2023-07" db="EMBL/GenBank/DDBJ databases">
        <title>Functional and genomic diversity of the sorghum phyllosphere microbiome.</title>
        <authorList>
            <person name="Shade A."/>
        </authorList>
    </citation>
    <scope>NUCLEOTIDE SEQUENCE [LARGE SCALE GENOMIC DNA]</scope>
    <source>
        <strain evidence="1 2">SORGH_AS_1126</strain>
    </source>
</reference>
<name>A0ABU0UF86_9HYPH</name>
<proteinExistence type="predicted"/>